<dbReference type="Proteomes" id="UP000031572">
    <property type="component" value="Unassembled WGS sequence"/>
</dbReference>
<keyword evidence="2" id="KW-0238">DNA-binding</keyword>
<dbReference type="CDD" id="cd00038">
    <property type="entry name" value="CAP_ED"/>
    <property type="match status" value="1"/>
</dbReference>
<dbReference type="SUPFAM" id="SSF51206">
    <property type="entry name" value="cAMP-binding domain-like"/>
    <property type="match status" value="1"/>
</dbReference>
<evidence type="ECO:0000259" key="4">
    <source>
        <dbReference type="PROSITE" id="PS51063"/>
    </source>
</evidence>
<dbReference type="InterPro" id="IPR012318">
    <property type="entry name" value="HTH_CRP"/>
</dbReference>
<dbReference type="Gene3D" id="1.10.10.10">
    <property type="entry name" value="Winged helix-like DNA-binding domain superfamily/Winged helix DNA-binding domain"/>
    <property type="match status" value="1"/>
</dbReference>
<evidence type="ECO:0000256" key="1">
    <source>
        <dbReference type="ARBA" id="ARBA00023015"/>
    </source>
</evidence>
<dbReference type="InterPro" id="IPR036390">
    <property type="entry name" value="WH_DNA-bd_sf"/>
</dbReference>
<dbReference type="GO" id="GO:0003677">
    <property type="term" value="F:DNA binding"/>
    <property type="evidence" value="ECO:0007669"/>
    <property type="project" value="UniProtKB-KW"/>
</dbReference>
<dbReference type="InterPro" id="IPR036388">
    <property type="entry name" value="WH-like_DNA-bd_sf"/>
</dbReference>
<dbReference type="InterPro" id="IPR014710">
    <property type="entry name" value="RmlC-like_jellyroll"/>
</dbReference>
<organism evidence="5 6">
    <name type="scientific">Noviherbaspirillum autotrophicum</name>
    <dbReference type="NCBI Taxonomy" id="709839"/>
    <lineage>
        <taxon>Bacteria</taxon>
        <taxon>Pseudomonadati</taxon>
        <taxon>Pseudomonadota</taxon>
        <taxon>Betaproteobacteria</taxon>
        <taxon>Burkholderiales</taxon>
        <taxon>Oxalobacteraceae</taxon>
        <taxon>Noviherbaspirillum</taxon>
    </lineage>
</organism>
<dbReference type="PRINTS" id="PR00034">
    <property type="entry name" value="HTHCRP"/>
</dbReference>
<proteinExistence type="predicted"/>
<keyword evidence="1" id="KW-0805">Transcription regulation</keyword>
<evidence type="ECO:0000256" key="3">
    <source>
        <dbReference type="ARBA" id="ARBA00023163"/>
    </source>
</evidence>
<keyword evidence="3" id="KW-0804">Transcription</keyword>
<keyword evidence="6" id="KW-1185">Reference proteome</keyword>
<dbReference type="PANTHER" id="PTHR24567">
    <property type="entry name" value="CRP FAMILY TRANSCRIPTIONAL REGULATORY PROTEIN"/>
    <property type="match status" value="1"/>
</dbReference>
<evidence type="ECO:0000313" key="5">
    <source>
        <dbReference type="EMBL" id="KIF83562.1"/>
    </source>
</evidence>
<dbReference type="Pfam" id="PF00027">
    <property type="entry name" value="cNMP_binding"/>
    <property type="match status" value="1"/>
</dbReference>
<sequence>MTAASLLDTSQPLLAGLSPSVLALLAAQPVLDLPAGTQVFDTGSDCGGFPIILSGVVRVFKHLANGRRIELYRVTPDEPCILSLGCLLGGGHYPASGIAGEATRLIVMPSGLFNECIANNAAFRNAMFRALGNRLVNTMELVEEVVTLRLDVRLAAALLAHAGLGNAAAAGPGGTIKLTHQQLADELGTVREMISRLLDDFAQRGMLALGRGRVDIIDAAKLHTLSVAR</sequence>
<dbReference type="InterPro" id="IPR050397">
    <property type="entry name" value="Env_Response_Regulators"/>
</dbReference>
<dbReference type="STRING" id="709839.TSA66_07725"/>
<dbReference type="GO" id="GO:0003700">
    <property type="term" value="F:DNA-binding transcription factor activity"/>
    <property type="evidence" value="ECO:0007669"/>
    <property type="project" value="TreeGrafter"/>
</dbReference>
<dbReference type="PANTHER" id="PTHR24567:SF74">
    <property type="entry name" value="HTH-TYPE TRANSCRIPTIONAL REGULATOR ARCR"/>
    <property type="match status" value="1"/>
</dbReference>
<dbReference type="EMBL" id="JWJG01000028">
    <property type="protein sequence ID" value="KIF83562.1"/>
    <property type="molecule type" value="Genomic_DNA"/>
</dbReference>
<dbReference type="InterPro" id="IPR018490">
    <property type="entry name" value="cNMP-bd_dom_sf"/>
</dbReference>
<dbReference type="SUPFAM" id="SSF46785">
    <property type="entry name" value="Winged helix' DNA-binding domain"/>
    <property type="match status" value="1"/>
</dbReference>
<feature type="domain" description="HTH crp-type" evidence="4">
    <location>
        <begin position="148"/>
        <end position="220"/>
    </location>
</feature>
<reference evidence="5 6" key="1">
    <citation type="submission" date="2014-12" db="EMBL/GenBank/DDBJ databases">
        <title>Denitrispirillum autotrophicum gen. nov., sp. nov., Denitrifying, Facultatively Autotrophic Bacteria Isolated from Rice Paddy Soil.</title>
        <authorList>
            <person name="Ishii S."/>
            <person name="Ashida N."/>
            <person name="Ohno H."/>
            <person name="Otsuka S."/>
            <person name="Yokota A."/>
            <person name="Senoo K."/>
        </authorList>
    </citation>
    <scope>NUCLEOTIDE SEQUENCE [LARGE SCALE GENOMIC DNA]</scope>
    <source>
        <strain evidence="5 6">TSA66</strain>
    </source>
</reference>
<dbReference type="InterPro" id="IPR000595">
    <property type="entry name" value="cNMP-bd_dom"/>
</dbReference>
<accession>A0A0C1YS68</accession>
<gene>
    <name evidence="5" type="ORF">TSA66_07725</name>
</gene>
<protein>
    <recommendedName>
        <fullName evidence="4">HTH crp-type domain-containing protein</fullName>
    </recommendedName>
</protein>
<comment type="caution">
    <text evidence="5">The sequence shown here is derived from an EMBL/GenBank/DDBJ whole genome shotgun (WGS) entry which is preliminary data.</text>
</comment>
<dbReference type="AlphaFoldDB" id="A0A0C1YS68"/>
<evidence type="ECO:0000256" key="2">
    <source>
        <dbReference type="ARBA" id="ARBA00023125"/>
    </source>
</evidence>
<dbReference type="Pfam" id="PF13545">
    <property type="entry name" value="HTH_Crp_2"/>
    <property type="match status" value="1"/>
</dbReference>
<dbReference type="GO" id="GO:0005829">
    <property type="term" value="C:cytosol"/>
    <property type="evidence" value="ECO:0007669"/>
    <property type="project" value="TreeGrafter"/>
</dbReference>
<dbReference type="PROSITE" id="PS51063">
    <property type="entry name" value="HTH_CRP_2"/>
    <property type="match status" value="1"/>
</dbReference>
<evidence type="ECO:0000313" key="6">
    <source>
        <dbReference type="Proteomes" id="UP000031572"/>
    </source>
</evidence>
<dbReference type="Gene3D" id="2.60.120.10">
    <property type="entry name" value="Jelly Rolls"/>
    <property type="match status" value="1"/>
</dbReference>
<dbReference type="SMART" id="SM00419">
    <property type="entry name" value="HTH_CRP"/>
    <property type="match status" value="1"/>
</dbReference>
<name>A0A0C1YS68_9BURK</name>